<sequence length="278" mass="32012">MTDNNDAAASYVDINRRLWNDKVDYHVTSPMYNVAGFVSGDDSLNKIENDLLEDVKGKRILHLQCHFGLDSLSLARRDAKHVTGIDLSNQAIDKARELAQITNLKESTRFICCNIYDLQEHLLCDQDELFDIVFTSYGVTIWLPDIDQWAFLISRYLKSNGIFIMAEFHPIVWMFDDTFSRIDYSYFNQNAIVSQSNGTYADRNAAISNLSVEWNHSISEILQALIRHGLRIDILREFDYSPYDCFSNTVKTEDGFYQIKGLEKKIPMIYALKATKST</sequence>
<organism evidence="2 3">
    <name type="scientific">Adineta steineri</name>
    <dbReference type="NCBI Taxonomy" id="433720"/>
    <lineage>
        <taxon>Eukaryota</taxon>
        <taxon>Metazoa</taxon>
        <taxon>Spiralia</taxon>
        <taxon>Gnathifera</taxon>
        <taxon>Rotifera</taxon>
        <taxon>Eurotatoria</taxon>
        <taxon>Bdelloidea</taxon>
        <taxon>Adinetida</taxon>
        <taxon>Adinetidae</taxon>
        <taxon>Adineta</taxon>
    </lineage>
</organism>
<dbReference type="InterPro" id="IPR025714">
    <property type="entry name" value="Methyltranfer_dom"/>
</dbReference>
<evidence type="ECO:0000259" key="1">
    <source>
        <dbReference type="Pfam" id="PF13847"/>
    </source>
</evidence>
<dbReference type="SUPFAM" id="SSF53335">
    <property type="entry name" value="S-adenosyl-L-methionine-dependent methyltransferases"/>
    <property type="match status" value="1"/>
</dbReference>
<accession>A0A814P969</accession>
<dbReference type="Proteomes" id="UP000663845">
    <property type="component" value="Unassembled WGS sequence"/>
</dbReference>
<dbReference type="AlphaFoldDB" id="A0A814P969"/>
<comment type="caution">
    <text evidence="2">The sequence shown here is derived from an EMBL/GenBank/DDBJ whole genome shotgun (WGS) entry which is preliminary data.</text>
</comment>
<dbReference type="InterPro" id="IPR029063">
    <property type="entry name" value="SAM-dependent_MTases_sf"/>
</dbReference>
<feature type="domain" description="Methyltransferase" evidence="1">
    <location>
        <begin position="56"/>
        <end position="169"/>
    </location>
</feature>
<evidence type="ECO:0000313" key="3">
    <source>
        <dbReference type="Proteomes" id="UP000663845"/>
    </source>
</evidence>
<name>A0A814P969_9BILA</name>
<protein>
    <recommendedName>
        <fullName evidence="1">Methyltransferase domain-containing protein</fullName>
    </recommendedName>
</protein>
<dbReference type="CDD" id="cd02440">
    <property type="entry name" value="AdoMet_MTases"/>
    <property type="match status" value="1"/>
</dbReference>
<dbReference type="Gene3D" id="3.40.50.150">
    <property type="entry name" value="Vaccinia Virus protein VP39"/>
    <property type="match status" value="1"/>
</dbReference>
<gene>
    <name evidence="2" type="ORF">JYZ213_LOCUS21462</name>
</gene>
<reference evidence="2" key="1">
    <citation type="submission" date="2021-02" db="EMBL/GenBank/DDBJ databases">
        <authorList>
            <person name="Nowell W R."/>
        </authorList>
    </citation>
    <scope>NUCLEOTIDE SEQUENCE</scope>
</reference>
<dbReference type="Pfam" id="PF13847">
    <property type="entry name" value="Methyltransf_31"/>
    <property type="match status" value="1"/>
</dbReference>
<dbReference type="EMBL" id="CAJNOG010000235">
    <property type="protein sequence ID" value="CAF1102506.1"/>
    <property type="molecule type" value="Genomic_DNA"/>
</dbReference>
<proteinExistence type="predicted"/>
<evidence type="ECO:0000313" key="2">
    <source>
        <dbReference type="EMBL" id="CAF1102506.1"/>
    </source>
</evidence>